<name>A0ABR9RVF3_9ACTN</name>
<keyword evidence="2" id="KW-1185">Reference proteome</keyword>
<proteinExistence type="predicted"/>
<dbReference type="RefSeq" id="WP_193638467.1">
    <property type="nucleotide sequence ID" value="NZ_JADCSA010000009.1"/>
</dbReference>
<organism evidence="1 2">
    <name type="scientific">Nocardioides malaquae</name>
    <dbReference type="NCBI Taxonomy" id="2773426"/>
    <lineage>
        <taxon>Bacteria</taxon>
        <taxon>Bacillati</taxon>
        <taxon>Actinomycetota</taxon>
        <taxon>Actinomycetes</taxon>
        <taxon>Propionibacteriales</taxon>
        <taxon>Nocardioidaceae</taxon>
        <taxon>Nocardioides</taxon>
    </lineage>
</organism>
<protein>
    <submittedName>
        <fullName evidence="1">Uncharacterized protein</fullName>
    </submittedName>
</protein>
<gene>
    <name evidence="1" type="ORF">IEQ44_10790</name>
</gene>
<evidence type="ECO:0000313" key="1">
    <source>
        <dbReference type="EMBL" id="MBE7325142.1"/>
    </source>
</evidence>
<comment type="caution">
    <text evidence="1">The sequence shown here is derived from an EMBL/GenBank/DDBJ whole genome shotgun (WGS) entry which is preliminary data.</text>
</comment>
<dbReference type="EMBL" id="JADCSA010000009">
    <property type="protein sequence ID" value="MBE7325142.1"/>
    <property type="molecule type" value="Genomic_DNA"/>
</dbReference>
<evidence type="ECO:0000313" key="2">
    <source>
        <dbReference type="Proteomes" id="UP000756387"/>
    </source>
</evidence>
<dbReference type="Pfam" id="PF04525">
    <property type="entry name" value="LOR"/>
    <property type="match status" value="1"/>
</dbReference>
<reference evidence="1 2" key="1">
    <citation type="submission" date="2020-10" db="EMBL/GenBank/DDBJ databases">
        <title>Nocardioides sp. isolated from sludge.</title>
        <authorList>
            <person name="Zhang X."/>
        </authorList>
    </citation>
    <scope>NUCLEOTIDE SEQUENCE [LARGE SCALE GENOMIC DNA]</scope>
    <source>
        <strain evidence="1 2">Y6</strain>
    </source>
</reference>
<dbReference type="Proteomes" id="UP000756387">
    <property type="component" value="Unassembled WGS sequence"/>
</dbReference>
<dbReference type="InterPro" id="IPR007612">
    <property type="entry name" value="LOR"/>
</dbReference>
<sequence length="188" mass="21322">MTHTHLPRLLVRQKITMMVNRFEIFEADPSTGAQGQLVAFAEQKRFAFKEQVTFFTDSSRTRPVFTFKARQVMDFGAGYDIRDEAGTQIGYFKKDFAQSLLQTTFHVEGPGYQGTGKERSMLVALLRRFADLPLPIHFDYVDAAGAPLLSITRKFAVRDQYDVQVADQRVDFRVAAAIAVGMDVLMDR</sequence>
<accession>A0ABR9RVF3</accession>